<dbReference type="Proteomes" id="UP000237819">
    <property type="component" value="Unassembled WGS sequence"/>
</dbReference>
<dbReference type="Pfam" id="PF09537">
    <property type="entry name" value="DUF2383"/>
    <property type="match status" value="1"/>
</dbReference>
<evidence type="ECO:0000313" key="3">
    <source>
        <dbReference type="Proteomes" id="UP000237819"/>
    </source>
</evidence>
<feature type="domain" description="DUF2383" evidence="1">
    <location>
        <begin position="14"/>
        <end position="121"/>
    </location>
</feature>
<protein>
    <recommendedName>
        <fullName evidence="1">DUF2383 domain-containing protein</fullName>
    </recommendedName>
</protein>
<dbReference type="InterPro" id="IPR011971">
    <property type="entry name" value="CHP02284"/>
</dbReference>
<gene>
    <name evidence="2" type="ORF">C5Y93_03405</name>
</gene>
<dbReference type="InterPro" id="IPR012347">
    <property type="entry name" value="Ferritin-like"/>
</dbReference>
<proteinExistence type="predicted"/>
<organism evidence="2 3">
    <name type="scientific">Blastopirellula marina</name>
    <dbReference type="NCBI Taxonomy" id="124"/>
    <lineage>
        <taxon>Bacteria</taxon>
        <taxon>Pseudomonadati</taxon>
        <taxon>Planctomycetota</taxon>
        <taxon>Planctomycetia</taxon>
        <taxon>Pirellulales</taxon>
        <taxon>Pirellulaceae</taxon>
        <taxon>Blastopirellula</taxon>
    </lineage>
</organism>
<dbReference type="EMBL" id="PUHZ01000004">
    <property type="protein sequence ID" value="PQO47715.1"/>
    <property type="molecule type" value="Genomic_DNA"/>
</dbReference>
<name>A0A2S8GTG4_9BACT</name>
<dbReference type="NCBIfam" id="TIGR02284">
    <property type="entry name" value="PA2169 family four-helix-bundle protein"/>
    <property type="match status" value="1"/>
</dbReference>
<accession>A0A2S8GTG4</accession>
<sequence>MSHMSTIFQLEKDTLAAMQELVRVLHDSQTALTDAAAKVECPQTARLFYDLATRRAQLEHELRQYIQLNDQQPPSSGTLTGEVQKLWMALRSSVSGGKTEFILADMERLEDYLIDEYKTLIPKTAGSPLSAVFNEQFVAVKRGRDEIREFRRQRGQ</sequence>
<comment type="caution">
    <text evidence="2">The sequence shown here is derived from an EMBL/GenBank/DDBJ whole genome shotgun (WGS) entry which is preliminary data.</text>
</comment>
<dbReference type="InterPro" id="IPR019052">
    <property type="entry name" value="DUF2383"/>
</dbReference>
<reference evidence="2 3" key="1">
    <citation type="submission" date="2018-02" db="EMBL/GenBank/DDBJ databases">
        <title>Comparative genomes isolates from brazilian mangrove.</title>
        <authorList>
            <person name="Araujo J.E."/>
            <person name="Taketani R.G."/>
            <person name="Silva M.C.P."/>
            <person name="Loureco M.V."/>
            <person name="Andreote F.D."/>
        </authorList>
    </citation>
    <scope>NUCLEOTIDE SEQUENCE [LARGE SCALE GENOMIC DNA]</scope>
    <source>
        <strain evidence="2 3">Nap-Phe MGV</strain>
    </source>
</reference>
<evidence type="ECO:0000313" key="2">
    <source>
        <dbReference type="EMBL" id="PQO47715.1"/>
    </source>
</evidence>
<evidence type="ECO:0000259" key="1">
    <source>
        <dbReference type="Pfam" id="PF09537"/>
    </source>
</evidence>
<dbReference type="AlphaFoldDB" id="A0A2S8GTG4"/>
<dbReference type="Gene3D" id="1.20.1260.10">
    <property type="match status" value="1"/>
</dbReference>